<feature type="transmembrane region" description="Helical" evidence="1">
    <location>
        <begin position="108"/>
        <end position="131"/>
    </location>
</feature>
<sequence length="276" mass="28837">MVLPEGFAIPPWYFLVVLVLGLAGVGAILWAIDPPVTDRTVVAFAPWMMFGSTLYVLGREPITAFPDAIAPLFEMPSVYATTAIAAGLVWVIANFLHAGGLYRSIPRFVGITGTAFLSVFTTAALMVGLNAESFAPFWPVIAVVVTGIVTAIAWLALSLWFTDVAAITGLTGAFVCFAQVLDGVSTAIGYDVLGAGEDVPLSLAILDVAAGLPTAEYIGAGWLFVLVKLLLAMAVVGLFADLIRDRPRAGRVALGLVAAVGLGPGFHNLLLFTITG</sequence>
<evidence type="ECO:0000313" key="3">
    <source>
        <dbReference type="Proteomes" id="UP001595846"/>
    </source>
</evidence>
<dbReference type="PANTHER" id="PTHR40700:SF1">
    <property type="entry name" value="DUF63 DOMAIN-CONTAINING PROTEIN"/>
    <property type="match status" value="1"/>
</dbReference>
<feature type="transmembrane region" description="Helical" evidence="1">
    <location>
        <begin position="164"/>
        <end position="181"/>
    </location>
</feature>
<reference evidence="2 3" key="1">
    <citation type="journal article" date="2019" name="Int. J. Syst. Evol. Microbiol.">
        <title>The Global Catalogue of Microorganisms (GCM) 10K type strain sequencing project: providing services to taxonomists for standard genome sequencing and annotation.</title>
        <authorList>
            <consortium name="The Broad Institute Genomics Platform"/>
            <consortium name="The Broad Institute Genome Sequencing Center for Infectious Disease"/>
            <person name="Wu L."/>
            <person name="Ma J."/>
        </authorList>
    </citation>
    <scope>NUCLEOTIDE SEQUENCE [LARGE SCALE GENOMIC DNA]</scope>
    <source>
        <strain evidence="2 3">IBRC-M 10256</strain>
    </source>
</reference>
<proteinExistence type="predicted"/>
<dbReference type="PANTHER" id="PTHR40700">
    <property type="entry name" value="HYPOTHETICAL MEMBRANE PROTEIN, CONSERVED, DUF63 FAMILY"/>
    <property type="match status" value="1"/>
</dbReference>
<organism evidence="2 3">
    <name type="scientific">Halovivax cerinus</name>
    <dbReference type="NCBI Taxonomy" id="1487865"/>
    <lineage>
        <taxon>Archaea</taxon>
        <taxon>Methanobacteriati</taxon>
        <taxon>Methanobacteriota</taxon>
        <taxon>Stenosarchaea group</taxon>
        <taxon>Halobacteria</taxon>
        <taxon>Halobacteriales</taxon>
        <taxon>Natrialbaceae</taxon>
        <taxon>Halovivax</taxon>
    </lineage>
</organism>
<gene>
    <name evidence="2" type="ORF">ACFOUR_00995</name>
</gene>
<dbReference type="Proteomes" id="UP001595846">
    <property type="component" value="Unassembled WGS sequence"/>
</dbReference>
<dbReference type="Pfam" id="PF01889">
    <property type="entry name" value="DUF63"/>
    <property type="match status" value="1"/>
</dbReference>
<feature type="transmembrane region" description="Helical" evidence="1">
    <location>
        <begin position="41"/>
        <end position="58"/>
    </location>
</feature>
<comment type="caution">
    <text evidence="2">The sequence shown here is derived from an EMBL/GenBank/DDBJ whole genome shotgun (WGS) entry which is preliminary data.</text>
</comment>
<dbReference type="RefSeq" id="WP_256532116.1">
    <property type="nucleotide sequence ID" value="NZ_CP101824.1"/>
</dbReference>
<name>A0ABD5NJK7_9EURY</name>
<accession>A0ABD5NJK7</accession>
<feature type="transmembrane region" description="Helical" evidence="1">
    <location>
        <begin position="12"/>
        <end position="32"/>
    </location>
</feature>
<evidence type="ECO:0000313" key="2">
    <source>
        <dbReference type="EMBL" id="MFC3956950.1"/>
    </source>
</evidence>
<keyword evidence="1" id="KW-0812">Transmembrane</keyword>
<feature type="transmembrane region" description="Helical" evidence="1">
    <location>
        <begin position="137"/>
        <end position="157"/>
    </location>
</feature>
<keyword evidence="1" id="KW-1133">Transmembrane helix</keyword>
<dbReference type="InterPro" id="IPR002749">
    <property type="entry name" value="DUF63"/>
</dbReference>
<feature type="transmembrane region" description="Helical" evidence="1">
    <location>
        <begin position="78"/>
        <end position="96"/>
    </location>
</feature>
<keyword evidence="3" id="KW-1185">Reference proteome</keyword>
<dbReference type="AlphaFoldDB" id="A0ABD5NJK7"/>
<feature type="transmembrane region" description="Helical" evidence="1">
    <location>
        <begin position="252"/>
        <end position="274"/>
    </location>
</feature>
<keyword evidence="1" id="KW-0472">Membrane</keyword>
<dbReference type="EMBL" id="JBHSAQ010000001">
    <property type="protein sequence ID" value="MFC3956950.1"/>
    <property type="molecule type" value="Genomic_DNA"/>
</dbReference>
<feature type="transmembrane region" description="Helical" evidence="1">
    <location>
        <begin position="217"/>
        <end position="240"/>
    </location>
</feature>
<protein>
    <submittedName>
        <fullName evidence="2">DUF63 family protein</fullName>
    </submittedName>
</protein>
<dbReference type="GeneID" id="73904888"/>
<evidence type="ECO:0000256" key="1">
    <source>
        <dbReference type="SAM" id="Phobius"/>
    </source>
</evidence>